<feature type="compositionally biased region" description="Polar residues" evidence="1">
    <location>
        <begin position="83"/>
        <end position="98"/>
    </location>
</feature>
<dbReference type="InterPro" id="IPR039267">
    <property type="entry name" value="Lsm11"/>
</dbReference>
<dbReference type="EMBL" id="JAWJWF010000001">
    <property type="protein sequence ID" value="KAK6641062.1"/>
    <property type="molecule type" value="Genomic_DNA"/>
</dbReference>
<feature type="compositionally biased region" description="Basic and acidic residues" evidence="1">
    <location>
        <begin position="1"/>
        <end position="13"/>
    </location>
</feature>
<organism evidence="2 3">
    <name type="scientific">Polyplax serrata</name>
    <name type="common">Common mouse louse</name>
    <dbReference type="NCBI Taxonomy" id="468196"/>
    <lineage>
        <taxon>Eukaryota</taxon>
        <taxon>Metazoa</taxon>
        <taxon>Ecdysozoa</taxon>
        <taxon>Arthropoda</taxon>
        <taxon>Hexapoda</taxon>
        <taxon>Insecta</taxon>
        <taxon>Pterygota</taxon>
        <taxon>Neoptera</taxon>
        <taxon>Paraneoptera</taxon>
        <taxon>Psocodea</taxon>
        <taxon>Troctomorpha</taxon>
        <taxon>Phthiraptera</taxon>
        <taxon>Anoplura</taxon>
        <taxon>Polyplacidae</taxon>
        <taxon>Polyplax</taxon>
    </lineage>
</organism>
<accession>A0ABR1BCJ7</accession>
<dbReference type="PANTHER" id="PTHR21415">
    <property type="entry name" value="U7 SNRNA-ASSOCIATED SM-LIKE PROTEIN LSM11"/>
    <property type="match status" value="1"/>
</dbReference>
<gene>
    <name evidence="2" type="ORF">RUM44_012761</name>
</gene>
<evidence type="ECO:0000313" key="2">
    <source>
        <dbReference type="EMBL" id="KAK6641062.1"/>
    </source>
</evidence>
<dbReference type="Proteomes" id="UP001359485">
    <property type="component" value="Unassembled WGS sequence"/>
</dbReference>
<evidence type="ECO:0000313" key="3">
    <source>
        <dbReference type="Proteomes" id="UP001359485"/>
    </source>
</evidence>
<name>A0ABR1BCJ7_POLSC</name>
<protein>
    <submittedName>
        <fullName evidence="2">Uncharacterized protein</fullName>
    </submittedName>
</protein>
<dbReference type="PANTHER" id="PTHR21415:SF1">
    <property type="entry name" value="U7 SNRNA-ASSOCIATED SM-LIKE PROTEIN LSM11"/>
    <property type="match status" value="1"/>
</dbReference>
<reference evidence="2 3" key="1">
    <citation type="submission" date="2023-09" db="EMBL/GenBank/DDBJ databases">
        <title>Genomes of two closely related lineages of the louse Polyplax serrata with different host specificities.</title>
        <authorList>
            <person name="Martinu J."/>
            <person name="Tarabai H."/>
            <person name="Stefka J."/>
            <person name="Hypsa V."/>
        </authorList>
    </citation>
    <scope>NUCLEOTIDE SEQUENCE [LARGE SCALE GENOMIC DNA]</scope>
    <source>
        <strain evidence="2">98ZLc_SE</strain>
    </source>
</reference>
<evidence type="ECO:0000256" key="1">
    <source>
        <dbReference type="SAM" id="MobiDB-lite"/>
    </source>
</evidence>
<sequence>MLVTPERVKTKMDESEDDETLNVKSERFNPLHALYSERLILPFPSAPVLDNVAKINSFFEQNNKNLNLIPDIKKKKGNVEPSKPSTSKGHVSDVQSTG</sequence>
<feature type="region of interest" description="Disordered" evidence="1">
    <location>
        <begin position="1"/>
        <end position="21"/>
    </location>
</feature>
<feature type="region of interest" description="Disordered" evidence="1">
    <location>
        <begin position="70"/>
        <end position="98"/>
    </location>
</feature>
<keyword evidence="3" id="KW-1185">Reference proteome</keyword>
<comment type="caution">
    <text evidence="2">The sequence shown here is derived from an EMBL/GenBank/DDBJ whole genome shotgun (WGS) entry which is preliminary data.</text>
</comment>
<proteinExistence type="predicted"/>